<proteinExistence type="predicted"/>
<dbReference type="EMBL" id="AP014924">
    <property type="protein sequence ID" value="BAS25908.1"/>
    <property type="molecule type" value="Genomic_DNA"/>
</dbReference>
<accession>A0A0K2SFM5</accession>
<evidence type="ECO:0000313" key="2">
    <source>
        <dbReference type="EMBL" id="BAS25908.1"/>
    </source>
</evidence>
<dbReference type="AlphaFoldDB" id="A0A0K2SFM5"/>
<feature type="chain" id="PRO_5038814476" evidence="1">
    <location>
        <begin position="32"/>
        <end position="321"/>
    </location>
</feature>
<dbReference type="PANTHER" id="PTHR42941">
    <property type="entry name" value="SLL1037 PROTEIN"/>
    <property type="match status" value="1"/>
</dbReference>
<dbReference type="InterPro" id="IPR011852">
    <property type="entry name" value="TRAP_TAXI"/>
</dbReference>
<dbReference type="STRING" id="1555112.LIP_0051"/>
<keyword evidence="1" id="KW-0732">Signal</keyword>
<sequence>MKNRTHFTRWHAAAVAGLLAVVVAATPAVTAQQFLNIATGGTAGTYYPLGGALGEIFNQHVPGVNASVQATGASVANVNMIAQGQVDLAFIQNDIAYYAAQAQEMFKSPVQNLQGIATLYPEVIQIVARADSGIRSVADLKGKRVAVGDAGSGTEANARQILAAAGITYQDVSARYLSFAEAASNLRDGHIDAAFVTAGLPTGAIQDVAAQRAIVLVAVGDDLVAKLQDQYPFYTRAVVKGGTYRGVEDDVQTVAVKAMLAVRADLPEGLVYSLTKALFENLPRMAQAHARGGDLSLATAQDGMSLTVHPGAARYYAETGH</sequence>
<dbReference type="PATRIC" id="fig|1555112.3.peg.49"/>
<dbReference type="SUPFAM" id="SSF53850">
    <property type="entry name" value="Periplasmic binding protein-like II"/>
    <property type="match status" value="1"/>
</dbReference>
<dbReference type="PANTHER" id="PTHR42941:SF1">
    <property type="entry name" value="SLL1037 PROTEIN"/>
    <property type="match status" value="1"/>
</dbReference>
<reference evidence="3" key="2">
    <citation type="journal article" date="2016" name="Int. J. Syst. Evol. Microbiol.">
        <title>Complete genome sequence and cell structure of Limnochorda pilosa, a Gram-negative spore-former within the phylum Firmicutes.</title>
        <authorList>
            <person name="Watanabe M."/>
            <person name="Kojima H."/>
            <person name="Fukui M."/>
        </authorList>
    </citation>
    <scope>NUCLEOTIDE SEQUENCE [LARGE SCALE GENOMIC DNA]</scope>
    <source>
        <strain evidence="3">HC45</strain>
    </source>
</reference>
<dbReference type="Proteomes" id="UP000065807">
    <property type="component" value="Chromosome"/>
</dbReference>
<dbReference type="RefSeq" id="WP_068132761.1">
    <property type="nucleotide sequence ID" value="NZ_AP014924.1"/>
</dbReference>
<evidence type="ECO:0000256" key="1">
    <source>
        <dbReference type="SAM" id="SignalP"/>
    </source>
</evidence>
<gene>
    <name evidence="2" type="ORF">LIP_0051</name>
</gene>
<name>A0A0K2SFM5_LIMPI</name>
<reference evidence="3" key="1">
    <citation type="submission" date="2015-07" db="EMBL/GenBank/DDBJ databases">
        <title>Complete genome sequence and phylogenetic analysis of Limnochorda pilosa.</title>
        <authorList>
            <person name="Watanabe M."/>
            <person name="Kojima H."/>
            <person name="Fukui M."/>
        </authorList>
    </citation>
    <scope>NUCLEOTIDE SEQUENCE [LARGE SCALE GENOMIC DNA]</scope>
    <source>
        <strain evidence="3">HC45</strain>
    </source>
</reference>
<dbReference type="KEGG" id="lpil:LIP_0051"/>
<organism evidence="2 3">
    <name type="scientific">Limnochorda pilosa</name>
    <dbReference type="NCBI Taxonomy" id="1555112"/>
    <lineage>
        <taxon>Bacteria</taxon>
        <taxon>Bacillati</taxon>
        <taxon>Bacillota</taxon>
        <taxon>Limnochordia</taxon>
        <taxon>Limnochordales</taxon>
        <taxon>Limnochordaceae</taxon>
        <taxon>Limnochorda</taxon>
    </lineage>
</organism>
<feature type="signal peptide" evidence="1">
    <location>
        <begin position="1"/>
        <end position="31"/>
    </location>
</feature>
<dbReference type="Pfam" id="PF16868">
    <property type="entry name" value="NMT1_3"/>
    <property type="match status" value="1"/>
</dbReference>
<keyword evidence="3" id="KW-1185">Reference proteome</keyword>
<dbReference type="NCBIfam" id="TIGR02122">
    <property type="entry name" value="TRAP_TAXI"/>
    <property type="match status" value="1"/>
</dbReference>
<evidence type="ECO:0000313" key="3">
    <source>
        <dbReference type="Proteomes" id="UP000065807"/>
    </source>
</evidence>
<dbReference type="Gene3D" id="3.40.190.10">
    <property type="entry name" value="Periplasmic binding protein-like II"/>
    <property type="match status" value="2"/>
</dbReference>
<protein>
    <submittedName>
        <fullName evidence="2">C4-dicarboxylate ABC transporter substrate-binding protein</fullName>
    </submittedName>
</protein>
<dbReference type="CDD" id="cd13567">
    <property type="entry name" value="PBP2_TtGluBP"/>
    <property type="match status" value="1"/>
</dbReference>